<feature type="coiled-coil region" evidence="1">
    <location>
        <begin position="327"/>
        <end position="354"/>
    </location>
</feature>
<dbReference type="OrthoDB" id="10692430at2759"/>
<dbReference type="Proteomes" id="UP000785679">
    <property type="component" value="Unassembled WGS sequence"/>
</dbReference>
<evidence type="ECO:0000256" key="2">
    <source>
        <dbReference type="SAM" id="MobiDB-lite"/>
    </source>
</evidence>
<evidence type="ECO:0000313" key="4">
    <source>
        <dbReference type="Proteomes" id="UP000785679"/>
    </source>
</evidence>
<evidence type="ECO:0000313" key="3">
    <source>
        <dbReference type="EMBL" id="TNV84933.1"/>
    </source>
</evidence>
<dbReference type="EMBL" id="RRYP01002298">
    <property type="protein sequence ID" value="TNV84933.1"/>
    <property type="molecule type" value="Genomic_DNA"/>
</dbReference>
<evidence type="ECO:0000256" key="1">
    <source>
        <dbReference type="SAM" id="Coils"/>
    </source>
</evidence>
<protein>
    <submittedName>
        <fullName evidence="3">Uncharacterized protein</fullName>
    </submittedName>
</protein>
<organism evidence="3 4">
    <name type="scientific">Halteria grandinella</name>
    <dbReference type="NCBI Taxonomy" id="5974"/>
    <lineage>
        <taxon>Eukaryota</taxon>
        <taxon>Sar</taxon>
        <taxon>Alveolata</taxon>
        <taxon>Ciliophora</taxon>
        <taxon>Intramacronucleata</taxon>
        <taxon>Spirotrichea</taxon>
        <taxon>Stichotrichia</taxon>
        <taxon>Sporadotrichida</taxon>
        <taxon>Halteriidae</taxon>
        <taxon>Halteria</taxon>
    </lineage>
</organism>
<dbReference type="AlphaFoldDB" id="A0A8J8T888"/>
<keyword evidence="1" id="KW-0175">Coiled coil</keyword>
<feature type="compositionally biased region" description="Polar residues" evidence="2">
    <location>
        <begin position="774"/>
        <end position="786"/>
    </location>
</feature>
<feature type="compositionally biased region" description="Basic residues" evidence="2">
    <location>
        <begin position="795"/>
        <end position="808"/>
    </location>
</feature>
<feature type="region of interest" description="Disordered" evidence="2">
    <location>
        <begin position="762"/>
        <end position="838"/>
    </location>
</feature>
<accession>A0A8J8T888</accession>
<feature type="region of interest" description="Disordered" evidence="2">
    <location>
        <begin position="635"/>
        <end position="685"/>
    </location>
</feature>
<feature type="region of interest" description="Disordered" evidence="2">
    <location>
        <begin position="78"/>
        <end position="98"/>
    </location>
</feature>
<keyword evidence="4" id="KW-1185">Reference proteome</keyword>
<feature type="compositionally biased region" description="Polar residues" evidence="2">
    <location>
        <begin position="660"/>
        <end position="685"/>
    </location>
</feature>
<reference evidence="3" key="1">
    <citation type="submission" date="2019-06" db="EMBL/GenBank/DDBJ databases">
        <authorList>
            <person name="Zheng W."/>
        </authorList>
    </citation>
    <scope>NUCLEOTIDE SEQUENCE</scope>
    <source>
        <strain evidence="3">QDHG01</strain>
    </source>
</reference>
<proteinExistence type="predicted"/>
<name>A0A8J8T888_HALGN</name>
<feature type="compositionally biased region" description="Low complexity" evidence="2">
    <location>
        <begin position="809"/>
        <end position="826"/>
    </location>
</feature>
<feature type="coiled-coil region" evidence="1">
    <location>
        <begin position="411"/>
        <end position="438"/>
    </location>
</feature>
<feature type="compositionally biased region" description="Polar residues" evidence="2">
    <location>
        <begin position="635"/>
        <end position="650"/>
    </location>
</feature>
<gene>
    <name evidence="3" type="ORF">FGO68_gene5933</name>
</gene>
<sequence>MDYKNVVSRYRDDLEHEGRQMWNPIEVIADAQKSLTDTEDDPEYGRRHQLGDISFAVASEANAQGKKRKKKKIMMKSTMQVQVPHAIKQQKAVKTNGENRPFDYNQEYMKYAPQNHIRHDSHQMPSNRALSSNRKIKSARSGVQGQQMQKNQTQTFQTQSNQHSTKKQTIFSKGQQENKAPFSYNGTQIINSQSSERINRQVQKPPVQIKAKQFQQEQSIDRQQVMSQLMNIADEIVNKSFEKSGSKSKQRRVIQAIDRIASYLSTNTQGYLNGKEIETTIGSNQNPPSQLVAQVCSSGSKQGDLSASTNQNETRIQPSRVVYQQSEYQLQQENERLKNRINLLEEKIQQFNSIAREPSSSFQMKDNTVALDESVNSMLQSYSSLLSKIHQSVKTLGTRLEDIEQTKSKRVKHYKKKLHQANEKNRALAEQCSGLERDLHLAVNTLEKLRTDFMDTKLELDRFRSHYRDLHRAGNNESSKYVYDPNEEQHTSQVPPICDISNVSSKSCMDQNSSIGPADLKVILSEKSGLSSPQNLQLNNSAYYYHPYQNQAPLPAHRAGVYQEPPSSQKSNYNASNMTSQAHPFQRPESSQYHYQNQQQRINGYNVVQDFAATSMVSYMNPMLVAEDQRTEYQSNQESQLILPQENSMRPESGGLYFNYRSNMPSKQGMYSQQRSQSRLSNGQESYPQQIFLKNQNSPSNNTSQISRNHIYEKQSSMNQGQLQLVNSGKTMTFADDSQKIMKRPSTSQNRIEKEMIMEQPSYAQEDERVNSPEDYQQQQEESVPFSQKRESSSTRRKGSKMRKRIPKSKSSQNRNSPRQSKSSSSLHRTKKEFIYENPSQRISDYAAQQEVYQEDVISHDHSSQLIEDYAMREQQLNMSRPIREVPQTTQANHLSLMFLPSMNEASTRMQPFQQRRFSNIETPMNDNFHNEYFQNYSGQQTELPTPVYKNQDVLKHLKDEICSIDQEILELQSNLGLAINRRSYQASLSQ</sequence>
<comment type="caution">
    <text evidence="3">The sequence shown here is derived from an EMBL/GenBank/DDBJ whole genome shotgun (WGS) entry which is preliminary data.</text>
</comment>
<feature type="region of interest" description="Disordered" evidence="2">
    <location>
        <begin position="734"/>
        <end position="753"/>
    </location>
</feature>